<reference evidence="2 3" key="1">
    <citation type="submission" date="2016-07" db="EMBL/GenBank/DDBJ databases">
        <title>Caryophanon latum genome sequencing.</title>
        <authorList>
            <person name="Verma A."/>
            <person name="Pal Y."/>
            <person name="Krishnamurthi S."/>
        </authorList>
    </citation>
    <scope>NUCLEOTIDE SEQUENCE [LARGE SCALE GENOMIC DNA]</scope>
    <source>
        <strain evidence="2 3">DSM 14151</strain>
    </source>
</reference>
<gene>
    <name evidence="2" type="ORF">A6K76_06290</name>
</gene>
<accession>A0A1C0YZC0</accession>
<dbReference type="OrthoDB" id="9946603at2"/>
<organism evidence="2 3">
    <name type="scientific">Caryophanon latum</name>
    <dbReference type="NCBI Taxonomy" id="33977"/>
    <lineage>
        <taxon>Bacteria</taxon>
        <taxon>Bacillati</taxon>
        <taxon>Bacillota</taxon>
        <taxon>Bacilli</taxon>
        <taxon>Bacillales</taxon>
        <taxon>Caryophanaceae</taxon>
        <taxon>Caryophanon</taxon>
    </lineage>
</organism>
<name>A0A1C0YZC0_9BACL</name>
<proteinExistence type="predicted"/>
<evidence type="ECO:0000256" key="1">
    <source>
        <dbReference type="SAM" id="Phobius"/>
    </source>
</evidence>
<dbReference type="Proteomes" id="UP000093482">
    <property type="component" value="Unassembled WGS sequence"/>
</dbReference>
<keyword evidence="1" id="KW-0812">Transmembrane</keyword>
<feature type="transmembrane region" description="Helical" evidence="1">
    <location>
        <begin position="135"/>
        <end position="154"/>
    </location>
</feature>
<evidence type="ECO:0000313" key="2">
    <source>
        <dbReference type="EMBL" id="OCS92491.1"/>
    </source>
</evidence>
<evidence type="ECO:0000313" key="3">
    <source>
        <dbReference type="Proteomes" id="UP000093482"/>
    </source>
</evidence>
<protein>
    <submittedName>
        <fullName evidence="2">Uncharacterized protein</fullName>
    </submittedName>
</protein>
<sequence length="260" mass="28480">MNFGDFEVEIKKFFDENFNNLKRTKVSNSERAFTELLLTEHADTNNAIRSVMKKVIMAARAEFVKLTDELKGYELGEQFKKSVKVPQLEMIKVDFNRESAKDTKGTVNQTYKNTQSAADKFKQGSPVNQEKKNNAAQMAGIAAAGTIVVGTPLLTALTPLGIGTSLVIAGISAIVIGSIVYIIFNVQDESGNVQQVKMQQSTTRPGATNTTSAQPVKKTMDKASVDLMLDARRAEAELAVENAIQQAEIEYKKIIAQLNA</sequence>
<keyword evidence="1" id="KW-1133">Transmembrane helix</keyword>
<keyword evidence="1" id="KW-0472">Membrane</keyword>
<dbReference type="EMBL" id="MATO01000015">
    <property type="protein sequence ID" value="OCS92491.1"/>
    <property type="molecule type" value="Genomic_DNA"/>
</dbReference>
<dbReference type="RefSeq" id="WP_066462286.1">
    <property type="nucleotide sequence ID" value="NZ_MATO01000015.1"/>
</dbReference>
<dbReference type="AlphaFoldDB" id="A0A1C0YZC0"/>
<comment type="caution">
    <text evidence="2">The sequence shown here is derived from an EMBL/GenBank/DDBJ whole genome shotgun (WGS) entry which is preliminary data.</text>
</comment>
<feature type="transmembrane region" description="Helical" evidence="1">
    <location>
        <begin position="160"/>
        <end position="184"/>
    </location>
</feature>
<keyword evidence="3" id="KW-1185">Reference proteome</keyword>